<evidence type="ECO:0000313" key="4">
    <source>
        <dbReference type="EMBL" id="MFD2065660.1"/>
    </source>
</evidence>
<keyword evidence="5" id="KW-1185">Reference proteome</keyword>
<dbReference type="EMBL" id="JBHUHV010000004">
    <property type="protein sequence ID" value="MFD2065660.1"/>
    <property type="molecule type" value="Genomic_DNA"/>
</dbReference>
<dbReference type="InterPro" id="IPR036452">
    <property type="entry name" value="Ribo_hydro-like"/>
</dbReference>
<name>A0ABW4WUN1_9BACT</name>
<keyword evidence="1 4" id="KW-0378">Hydrolase</keyword>
<accession>A0ABW4WUN1</accession>
<dbReference type="RefSeq" id="WP_229961960.1">
    <property type="nucleotide sequence ID" value="NZ_JAJJWI010000017.1"/>
</dbReference>
<dbReference type="SUPFAM" id="SSF53590">
    <property type="entry name" value="Nucleoside hydrolase"/>
    <property type="match status" value="1"/>
</dbReference>
<dbReference type="InterPro" id="IPR001910">
    <property type="entry name" value="Inosine/uridine_hydrolase_dom"/>
</dbReference>
<dbReference type="Proteomes" id="UP001597369">
    <property type="component" value="Unassembled WGS sequence"/>
</dbReference>
<dbReference type="PANTHER" id="PTHR12304:SF46">
    <property type="entry name" value="INOSINE-ADENOSINE-GUANOSINE-NUCLEOSIDE HYDROLASE"/>
    <property type="match status" value="1"/>
</dbReference>
<organism evidence="4 5">
    <name type="scientific">Pontibacter silvestris</name>
    <dbReference type="NCBI Taxonomy" id="2305183"/>
    <lineage>
        <taxon>Bacteria</taxon>
        <taxon>Pseudomonadati</taxon>
        <taxon>Bacteroidota</taxon>
        <taxon>Cytophagia</taxon>
        <taxon>Cytophagales</taxon>
        <taxon>Hymenobacteraceae</taxon>
        <taxon>Pontibacter</taxon>
    </lineage>
</organism>
<gene>
    <name evidence="4" type="ORF">ACFSKU_02095</name>
</gene>
<protein>
    <submittedName>
        <fullName evidence="4">Nucleoside hydrolase</fullName>
    </submittedName>
</protein>
<dbReference type="PANTHER" id="PTHR12304">
    <property type="entry name" value="INOSINE-URIDINE PREFERRING NUCLEOSIDE HYDROLASE"/>
    <property type="match status" value="1"/>
</dbReference>
<evidence type="ECO:0000259" key="3">
    <source>
        <dbReference type="Pfam" id="PF01156"/>
    </source>
</evidence>
<keyword evidence="2" id="KW-0326">Glycosidase</keyword>
<reference evidence="5" key="1">
    <citation type="journal article" date="2019" name="Int. J. Syst. Evol. Microbiol.">
        <title>The Global Catalogue of Microorganisms (GCM) 10K type strain sequencing project: providing services to taxonomists for standard genome sequencing and annotation.</title>
        <authorList>
            <consortium name="The Broad Institute Genomics Platform"/>
            <consortium name="The Broad Institute Genome Sequencing Center for Infectious Disease"/>
            <person name="Wu L."/>
            <person name="Ma J."/>
        </authorList>
    </citation>
    <scope>NUCLEOTIDE SEQUENCE [LARGE SCALE GENOMIC DNA]</scope>
    <source>
        <strain evidence="5">JCM 16545</strain>
    </source>
</reference>
<dbReference type="Pfam" id="PF01156">
    <property type="entry name" value="IU_nuc_hydro"/>
    <property type="match status" value="1"/>
</dbReference>
<proteinExistence type="predicted"/>
<dbReference type="InterPro" id="IPR023186">
    <property type="entry name" value="IUNH"/>
</dbReference>
<comment type="caution">
    <text evidence="4">The sequence shown here is derived from an EMBL/GenBank/DDBJ whole genome shotgun (WGS) entry which is preliminary data.</text>
</comment>
<sequence>MMTDSLQKKKQVLFDHDGGVDDFLSLILLLYMQQVNVLGVSITPADCYLENALETTLKLLSLANKTDVEVGVGHYHGVNAFPADWRAKPKILNALPGMINIEAPFDTAFYADSIELIIRKVSASPEPVIVLLTGPCSNLVHALKKEPAIAANIAEVVWMGGAVDVVGNVKTYNHNGTAEWNVFWDPISANKLFKLGLPVTIVPLDATNSVPVTFDFLKQLALQSSFFASDLAGQFWATTIDTIPSYEYTYFMWDVLTTSYLAIPEAFEFENVELDVSPSGADAGRTFRKPGSGQWIKVATNVNKAMFYDYLLNQLKQGS</sequence>
<dbReference type="Gene3D" id="3.90.245.10">
    <property type="entry name" value="Ribonucleoside hydrolase-like"/>
    <property type="match status" value="1"/>
</dbReference>
<evidence type="ECO:0000313" key="5">
    <source>
        <dbReference type="Proteomes" id="UP001597369"/>
    </source>
</evidence>
<evidence type="ECO:0000256" key="2">
    <source>
        <dbReference type="ARBA" id="ARBA00023295"/>
    </source>
</evidence>
<dbReference type="GO" id="GO:0016787">
    <property type="term" value="F:hydrolase activity"/>
    <property type="evidence" value="ECO:0007669"/>
    <property type="project" value="UniProtKB-KW"/>
</dbReference>
<evidence type="ECO:0000256" key="1">
    <source>
        <dbReference type="ARBA" id="ARBA00022801"/>
    </source>
</evidence>
<feature type="domain" description="Inosine/uridine-preferring nucleoside hydrolase" evidence="3">
    <location>
        <begin position="12"/>
        <end position="309"/>
    </location>
</feature>